<proteinExistence type="predicted"/>
<sequence>MFPDTVRGIHSNFHVSVVRDFRNDNQVFVAFIS</sequence>
<evidence type="ECO:0000313" key="1">
    <source>
        <dbReference type="EMBL" id="CRL43985.1"/>
    </source>
</evidence>
<accession>A0A193QGE5</accession>
<name>A0A193QGE5_SODGM</name>
<protein>
    <submittedName>
        <fullName evidence="1">Uncharacterized protein</fullName>
    </submittedName>
</protein>
<dbReference type="AlphaFoldDB" id="A0A193QGE5"/>
<dbReference type="EMBL" id="LN854557">
    <property type="protein sequence ID" value="CRL43985.1"/>
    <property type="molecule type" value="Genomic_DNA"/>
</dbReference>
<organism evidence="1 2">
    <name type="scientific">Sodalis glossinidius (strain morsitans)</name>
    <dbReference type="NCBI Taxonomy" id="343509"/>
    <lineage>
        <taxon>Bacteria</taxon>
        <taxon>Pseudomonadati</taxon>
        <taxon>Pseudomonadota</taxon>
        <taxon>Gammaproteobacteria</taxon>
        <taxon>Enterobacterales</taxon>
        <taxon>Bruguierivoracaceae</taxon>
        <taxon>Sodalis</taxon>
    </lineage>
</organism>
<gene>
    <name evidence="1" type="ORF">SGGMMB4_00789</name>
</gene>
<reference evidence="1 2" key="1">
    <citation type="submission" date="2015-05" db="EMBL/GenBank/DDBJ databases">
        <authorList>
            <person name="Goodhead I."/>
        </authorList>
    </citation>
    <scope>NUCLEOTIDE SEQUENCE [LARGE SCALE GENOMIC DNA]</scope>
    <source>
        <strain evidence="2">morsitans</strain>
    </source>
</reference>
<dbReference type="Proteomes" id="UP000245838">
    <property type="component" value="Chromosome sggmmb4_Chromosome"/>
</dbReference>
<evidence type="ECO:0000313" key="2">
    <source>
        <dbReference type="Proteomes" id="UP000245838"/>
    </source>
</evidence>